<dbReference type="Pfam" id="PF13499">
    <property type="entry name" value="EF-hand_7"/>
    <property type="match status" value="1"/>
</dbReference>
<dbReference type="InterPro" id="IPR018247">
    <property type="entry name" value="EF_Hand_1_Ca_BS"/>
</dbReference>
<accession>A0A146KCP8</accession>
<proteinExistence type="predicted"/>
<dbReference type="PROSITE" id="PS50222">
    <property type="entry name" value="EF_HAND_2"/>
    <property type="match status" value="1"/>
</dbReference>
<dbReference type="AlphaFoldDB" id="A0A146KCP8"/>
<dbReference type="Gene3D" id="1.10.238.220">
    <property type="match status" value="1"/>
</dbReference>
<protein>
    <submittedName>
        <fullName evidence="4">Protein phosphatase 2A regulatory subunit</fullName>
    </submittedName>
</protein>
<dbReference type="PROSITE" id="PS00018">
    <property type="entry name" value="EF_HAND_1"/>
    <property type="match status" value="2"/>
</dbReference>
<organism evidence="4">
    <name type="scientific">Trepomonas sp. PC1</name>
    <dbReference type="NCBI Taxonomy" id="1076344"/>
    <lineage>
        <taxon>Eukaryota</taxon>
        <taxon>Metamonada</taxon>
        <taxon>Diplomonadida</taxon>
        <taxon>Hexamitidae</taxon>
        <taxon>Hexamitinae</taxon>
        <taxon>Trepomonas</taxon>
    </lineage>
</organism>
<name>A0A146KCP8_9EUKA</name>
<dbReference type="GO" id="GO:0000159">
    <property type="term" value="C:protein phosphatase type 2A complex"/>
    <property type="evidence" value="ECO:0007669"/>
    <property type="project" value="TreeGrafter"/>
</dbReference>
<dbReference type="GO" id="GO:0005509">
    <property type="term" value="F:calcium ion binding"/>
    <property type="evidence" value="ECO:0007669"/>
    <property type="project" value="InterPro"/>
</dbReference>
<dbReference type="PANTHER" id="PTHR14095:SF0">
    <property type="entry name" value="MIP22305P"/>
    <property type="match status" value="1"/>
</dbReference>
<evidence type="ECO:0000259" key="3">
    <source>
        <dbReference type="PROSITE" id="PS50222"/>
    </source>
</evidence>
<dbReference type="EMBL" id="GDID01002309">
    <property type="protein sequence ID" value="JAP94297.1"/>
    <property type="molecule type" value="Transcribed_RNA"/>
</dbReference>
<evidence type="ECO:0000256" key="2">
    <source>
        <dbReference type="ARBA" id="ARBA00022837"/>
    </source>
</evidence>
<dbReference type="Gene3D" id="1.10.238.10">
    <property type="entry name" value="EF-hand"/>
    <property type="match status" value="1"/>
</dbReference>
<keyword evidence="2" id="KW-0106">Calcium</keyword>
<dbReference type="InterPro" id="IPR002048">
    <property type="entry name" value="EF_hand_dom"/>
</dbReference>
<dbReference type="InterPro" id="IPR011992">
    <property type="entry name" value="EF-hand-dom_pair"/>
</dbReference>
<sequence length="444" mass="52455">LELQIDSPKKQKLIPVLLSLVCECVFNVPSYCGFMLFPQIECLYRDFSSQGDDLNTVRQNLLINGQPIQNLQLQLTYFQLNQFYLRFIQNKTTPQRIFNSFTFSQQLQVADQEPRVYETDLMLYLSVICQLHPGLEFLRPTPDFQIAYSETVVARVMLEADQSQKGCLFFSQFLKSQLVKQTFQLQRVPDLTKMLKYFSYEHFYVIYCQFWQLDQDHDQFITQEDLLQYGAVTCPYNFTCQCDQEKCICQRIYNPLVVKRIFEQIPRRIHSETQMNYKDFVFFILCEENKDTPQAIDYFFQLLDVDGDGYIDYNDMQFFWPEMSRMLKAHHRECSPSKFDDLVCQLIDMANFTTGAVGINGGYQKINKLQIKRSKMCGNFFNVFVNCQRFIQFDIKDPYSIKYQIGIEKTTWDRFARMMYDLMEDGETVEAQEAGELDGDVLVD</sequence>
<dbReference type="InterPro" id="IPR041534">
    <property type="entry name" value="EF-hand_13"/>
</dbReference>
<keyword evidence="1" id="KW-0479">Metal-binding</keyword>
<reference evidence="4" key="1">
    <citation type="submission" date="2015-07" db="EMBL/GenBank/DDBJ databases">
        <title>Adaptation to a free-living lifestyle via gene acquisitions in the diplomonad Trepomonas sp. PC1.</title>
        <authorList>
            <person name="Xu F."/>
            <person name="Jerlstrom-Hultqvist J."/>
            <person name="Kolisko M."/>
            <person name="Simpson A.G.B."/>
            <person name="Roger A.J."/>
            <person name="Svard S.G."/>
            <person name="Andersson J.O."/>
        </authorList>
    </citation>
    <scope>NUCLEOTIDE SEQUENCE</scope>
    <source>
        <strain evidence="4">PC1</strain>
    </source>
</reference>
<dbReference type="Pfam" id="PF17958">
    <property type="entry name" value="EF-hand_13"/>
    <property type="match status" value="1"/>
</dbReference>
<evidence type="ECO:0000313" key="4">
    <source>
        <dbReference type="EMBL" id="JAP94297.1"/>
    </source>
</evidence>
<dbReference type="GO" id="GO:0019888">
    <property type="term" value="F:protein phosphatase regulator activity"/>
    <property type="evidence" value="ECO:0007669"/>
    <property type="project" value="TreeGrafter"/>
</dbReference>
<dbReference type="PANTHER" id="PTHR14095">
    <property type="entry name" value="PHOSPHATASE 2A REGULATORY SUBUNIT-RELATED"/>
    <property type="match status" value="1"/>
</dbReference>
<feature type="non-terminal residue" evidence="4">
    <location>
        <position position="1"/>
    </location>
</feature>
<dbReference type="SUPFAM" id="SSF47473">
    <property type="entry name" value="EF-hand"/>
    <property type="match status" value="1"/>
</dbReference>
<feature type="domain" description="EF-hand" evidence="3">
    <location>
        <begin position="291"/>
        <end position="326"/>
    </location>
</feature>
<evidence type="ECO:0000256" key="1">
    <source>
        <dbReference type="ARBA" id="ARBA00022723"/>
    </source>
</evidence>
<gene>
    <name evidence="4" type="ORF">TPC1_13107</name>
</gene>